<dbReference type="Proteomes" id="UP001519345">
    <property type="component" value="Unassembled WGS sequence"/>
</dbReference>
<keyword evidence="2" id="KW-1185">Reference proteome</keyword>
<organism evidence="1 2">
    <name type="scientific">Virgibacillus natechei</name>
    <dbReference type="NCBI Taxonomy" id="1216297"/>
    <lineage>
        <taxon>Bacteria</taxon>
        <taxon>Bacillati</taxon>
        <taxon>Bacillota</taxon>
        <taxon>Bacilli</taxon>
        <taxon>Bacillales</taxon>
        <taxon>Bacillaceae</taxon>
        <taxon>Virgibacillus</taxon>
    </lineage>
</organism>
<dbReference type="InterPro" id="IPR026838">
    <property type="entry name" value="YheC/D"/>
</dbReference>
<dbReference type="EMBL" id="JAGGKX010000039">
    <property type="protein sequence ID" value="MBP1971794.1"/>
    <property type="molecule type" value="Genomic_DNA"/>
</dbReference>
<accession>A0ABS4ILF6</accession>
<dbReference type="Pfam" id="PF14398">
    <property type="entry name" value="ATPgrasp_YheCD"/>
    <property type="match status" value="1"/>
</dbReference>
<proteinExistence type="predicted"/>
<evidence type="ECO:0000313" key="2">
    <source>
        <dbReference type="Proteomes" id="UP001519345"/>
    </source>
</evidence>
<gene>
    <name evidence="1" type="ORF">J2Z83_003949</name>
</gene>
<comment type="caution">
    <text evidence="1">The sequence shown here is derived from an EMBL/GenBank/DDBJ whole genome shotgun (WGS) entry which is preliminary data.</text>
</comment>
<protein>
    <submittedName>
        <fullName evidence="1">Uncharacterized protein</fullName>
    </submittedName>
</protein>
<reference evidence="1 2" key="1">
    <citation type="submission" date="2021-03" db="EMBL/GenBank/DDBJ databases">
        <title>Genomic Encyclopedia of Type Strains, Phase IV (KMG-IV): sequencing the most valuable type-strain genomes for metagenomic binning, comparative biology and taxonomic classification.</title>
        <authorList>
            <person name="Goeker M."/>
        </authorList>
    </citation>
    <scope>NUCLEOTIDE SEQUENCE [LARGE SCALE GENOMIC DNA]</scope>
    <source>
        <strain evidence="1 2">DSM 25609</strain>
    </source>
</reference>
<sequence>MSKLVPFLKTNFGDKMPSIEASIKQVAKTLPYKLESIFDQQFGSLGLDIGIGKNGDLYLFEVETGPGTEFGTGQIAMIKADYYKYIRNKLEKKESIY</sequence>
<name>A0ABS4ILF6_9BACI</name>
<evidence type="ECO:0000313" key="1">
    <source>
        <dbReference type="EMBL" id="MBP1971794.1"/>
    </source>
</evidence>